<dbReference type="AlphaFoldDB" id="A0A921K7W9"/>
<dbReference type="Proteomes" id="UP000703315">
    <property type="component" value="Unassembled WGS sequence"/>
</dbReference>
<comment type="caution">
    <text evidence="1">The sequence shown here is derived from an EMBL/GenBank/DDBJ whole genome shotgun (WGS) entry which is preliminary data.</text>
</comment>
<reference evidence="1" key="1">
    <citation type="journal article" date="2021" name="PeerJ">
        <title>Extensive microbial diversity within the chicken gut microbiome revealed by metagenomics and culture.</title>
        <authorList>
            <person name="Gilroy R."/>
            <person name="Ravi A."/>
            <person name="Getino M."/>
            <person name="Pursley I."/>
            <person name="Horton D.L."/>
            <person name="Alikhan N.F."/>
            <person name="Baker D."/>
            <person name="Gharbi K."/>
            <person name="Hall N."/>
            <person name="Watson M."/>
            <person name="Adriaenssens E.M."/>
            <person name="Foster-Nyarko E."/>
            <person name="Jarju S."/>
            <person name="Secka A."/>
            <person name="Antonio M."/>
            <person name="Oren A."/>
            <person name="Chaudhuri R.R."/>
            <person name="La Ragione R."/>
            <person name="Hildebrand F."/>
            <person name="Pallen M.J."/>
        </authorList>
    </citation>
    <scope>NUCLEOTIDE SEQUENCE</scope>
    <source>
        <strain evidence="1">ChiHjej13B12-14962</strain>
    </source>
</reference>
<evidence type="ECO:0000313" key="2">
    <source>
        <dbReference type="Proteomes" id="UP000703315"/>
    </source>
</evidence>
<organism evidence="1 2">
    <name type="scientific">Enteractinococcus helveticum</name>
    <dbReference type="NCBI Taxonomy" id="1837282"/>
    <lineage>
        <taxon>Bacteria</taxon>
        <taxon>Bacillati</taxon>
        <taxon>Actinomycetota</taxon>
        <taxon>Actinomycetes</taxon>
        <taxon>Micrococcales</taxon>
        <taxon>Micrococcaceae</taxon>
    </lineage>
</organism>
<dbReference type="EMBL" id="DYXC01000110">
    <property type="protein sequence ID" value="HJF15127.1"/>
    <property type="molecule type" value="Genomic_DNA"/>
</dbReference>
<sequence>MKTHTVTHYLGRSLSDTELAAFAGGVTEGGCIPDPMQEALKKLQGNQTGTLVQ</sequence>
<name>A0A921K7W9_9MICC</name>
<accession>A0A921K7W9</accession>
<dbReference type="RefSeq" id="WP_303906662.1">
    <property type="nucleotide sequence ID" value="NZ_DYXC01000110.1"/>
</dbReference>
<proteinExistence type="predicted"/>
<protein>
    <submittedName>
        <fullName evidence="1">Uncharacterized protein</fullName>
    </submittedName>
</protein>
<evidence type="ECO:0000313" key="1">
    <source>
        <dbReference type="EMBL" id="HJF15127.1"/>
    </source>
</evidence>
<gene>
    <name evidence="1" type="ORF">K8V32_10050</name>
</gene>
<reference evidence="1" key="2">
    <citation type="submission" date="2021-09" db="EMBL/GenBank/DDBJ databases">
        <authorList>
            <person name="Gilroy R."/>
        </authorList>
    </citation>
    <scope>NUCLEOTIDE SEQUENCE</scope>
    <source>
        <strain evidence="1">ChiHjej13B12-14962</strain>
    </source>
</reference>